<comment type="function">
    <text evidence="4 19">Catalyzes the conversion of 3-deoxy-D-arabino-heptulosonate 7-phosphate (DAHP) to dehydroquinate (DHQ).</text>
</comment>
<accession>A0A6I6MHR2</accession>
<evidence type="ECO:0000256" key="8">
    <source>
        <dbReference type="ARBA" id="ARBA00013031"/>
    </source>
</evidence>
<dbReference type="SUPFAM" id="SSF56796">
    <property type="entry name" value="Dehydroquinate synthase-like"/>
    <property type="match status" value="1"/>
</dbReference>
<evidence type="ECO:0000256" key="9">
    <source>
        <dbReference type="ARBA" id="ARBA00017684"/>
    </source>
</evidence>
<evidence type="ECO:0000259" key="21">
    <source>
        <dbReference type="Pfam" id="PF24621"/>
    </source>
</evidence>
<keyword evidence="18 19" id="KW-0170">Cobalt</keyword>
<keyword evidence="16 19" id="KW-0057">Aromatic amino acid biosynthesis</keyword>
<keyword evidence="10 19" id="KW-0963">Cytoplasm</keyword>
<dbReference type="InterPro" id="IPR050071">
    <property type="entry name" value="Dehydroquinate_synthase"/>
</dbReference>
<evidence type="ECO:0000256" key="2">
    <source>
        <dbReference type="ARBA" id="ARBA00001911"/>
    </source>
</evidence>
<dbReference type="GO" id="GO:0009073">
    <property type="term" value="P:aromatic amino acid family biosynthetic process"/>
    <property type="evidence" value="ECO:0007669"/>
    <property type="project" value="UniProtKB-KW"/>
</dbReference>
<evidence type="ECO:0000256" key="3">
    <source>
        <dbReference type="ARBA" id="ARBA00001947"/>
    </source>
</evidence>
<comment type="catalytic activity">
    <reaction evidence="1 19">
        <text>7-phospho-2-dehydro-3-deoxy-D-arabino-heptonate = 3-dehydroquinate + phosphate</text>
        <dbReference type="Rhea" id="RHEA:21968"/>
        <dbReference type="ChEBI" id="CHEBI:32364"/>
        <dbReference type="ChEBI" id="CHEBI:43474"/>
        <dbReference type="ChEBI" id="CHEBI:58394"/>
        <dbReference type="EC" id="4.2.3.4"/>
    </reaction>
</comment>
<feature type="binding site" evidence="19">
    <location>
        <position position="186"/>
    </location>
    <ligand>
        <name>Zn(2+)</name>
        <dbReference type="ChEBI" id="CHEBI:29105"/>
    </ligand>
</feature>
<reference evidence="23" key="1">
    <citation type="submission" date="2019-12" db="EMBL/GenBank/DDBJ databases">
        <title>Complete genome of Terracaulis silvestris 0127_4.</title>
        <authorList>
            <person name="Vieira S."/>
            <person name="Riedel T."/>
            <person name="Sproer C."/>
            <person name="Pascual J."/>
            <person name="Boedeker C."/>
            <person name="Overmann J."/>
        </authorList>
    </citation>
    <scope>NUCLEOTIDE SEQUENCE [LARGE SCALE GENOMIC DNA]</scope>
    <source>
        <strain evidence="23">0127_4</strain>
    </source>
</reference>
<feature type="binding site" evidence="19">
    <location>
        <position position="267"/>
    </location>
    <ligand>
        <name>Zn(2+)</name>
        <dbReference type="ChEBI" id="CHEBI:29105"/>
    </ligand>
</feature>
<dbReference type="PANTHER" id="PTHR43622:SF7">
    <property type="entry name" value="3-DEHYDROQUINATE SYNTHASE, CHLOROPLASTIC"/>
    <property type="match status" value="1"/>
</dbReference>
<comment type="subcellular location">
    <subcellularLocation>
        <location evidence="5 19">Cytoplasm</location>
    </subcellularLocation>
</comment>
<dbReference type="Gene3D" id="3.40.50.1970">
    <property type="match status" value="1"/>
</dbReference>
<dbReference type="EMBL" id="CP047045">
    <property type="protein sequence ID" value="QGZ93979.1"/>
    <property type="molecule type" value="Genomic_DNA"/>
</dbReference>
<dbReference type="UniPathway" id="UPA00053">
    <property type="reaction ID" value="UER00085"/>
</dbReference>
<keyword evidence="12 19" id="KW-0479">Metal-binding</keyword>
<dbReference type="InterPro" id="IPR056179">
    <property type="entry name" value="DHQS_C"/>
</dbReference>
<evidence type="ECO:0000313" key="22">
    <source>
        <dbReference type="EMBL" id="QGZ93979.1"/>
    </source>
</evidence>
<keyword evidence="15 19" id="KW-0520">NAD</keyword>
<feature type="binding site" evidence="19">
    <location>
        <position position="153"/>
    </location>
    <ligand>
        <name>NAD(+)</name>
        <dbReference type="ChEBI" id="CHEBI:57540"/>
    </ligand>
</feature>
<dbReference type="PIRSF" id="PIRSF001455">
    <property type="entry name" value="DHQ_synth"/>
    <property type="match status" value="1"/>
</dbReference>
<feature type="binding site" evidence="19">
    <location>
        <begin position="131"/>
        <end position="132"/>
    </location>
    <ligand>
        <name>NAD(+)</name>
        <dbReference type="ChEBI" id="CHEBI:57540"/>
    </ligand>
</feature>
<dbReference type="GO" id="GO:0005737">
    <property type="term" value="C:cytoplasm"/>
    <property type="evidence" value="ECO:0007669"/>
    <property type="project" value="UniProtKB-SubCell"/>
</dbReference>
<dbReference type="EC" id="4.2.3.4" evidence="8 19"/>
<protein>
    <recommendedName>
        <fullName evidence="9 19">3-dehydroquinate synthase</fullName>
        <shortName evidence="19">DHQS</shortName>
        <ecNumber evidence="8 19">4.2.3.4</ecNumber>
    </recommendedName>
</protein>
<evidence type="ECO:0000256" key="7">
    <source>
        <dbReference type="ARBA" id="ARBA00005412"/>
    </source>
</evidence>
<dbReference type="KEGG" id="tsv:DSM104635_00795"/>
<dbReference type="CDD" id="cd08195">
    <property type="entry name" value="DHQS"/>
    <property type="match status" value="1"/>
</dbReference>
<dbReference type="AlphaFoldDB" id="A0A6I6MHR2"/>
<evidence type="ECO:0000256" key="15">
    <source>
        <dbReference type="ARBA" id="ARBA00023027"/>
    </source>
</evidence>
<dbReference type="Proteomes" id="UP000431269">
    <property type="component" value="Chromosome"/>
</dbReference>
<comment type="caution">
    <text evidence="19">Lacks conserved residue(s) required for the propagation of feature annotation.</text>
</comment>
<sequence length="368" mass="38971">MSETISVHLGDRSYEVHTGPGLLARAGQLIAPFAQSGRAFVITDHNVREHHGNTLTGSLDAAHLKHVTFSLDPGEQTKSFHGLEPLLSALLQANIARNDLIVAFGGGVIGDLAGLAAGLIKRGVPFVQIPTTLLAQVDSSVGGKTAIDMPEGKNLVGLVNQPRAVIADTSVLATLPERERRAGYAEIVKAGLIADAEFYAWCESHAQAILACDQQALSHAVAHAIRFKAFVVEADEMEQGERALLNLGHTFAHALEAHGGYTGQLLHGEAVAAGIALAFKLSAQLGICPEADAKRVIAHLQSIGFITDLRQLPGAPFNVDKLMALIASDKKAAAGKLTFILARAIGRAFIERDAPADVVRELLQQETQ</sequence>
<evidence type="ECO:0000256" key="18">
    <source>
        <dbReference type="ARBA" id="ARBA00023285"/>
    </source>
</evidence>
<dbReference type="PANTHER" id="PTHR43622">
    <property type="entry name" value="3-DEHYDROQUINATE SYNTHASE"/>
    <property type="match status" value="1"/>
</dbReference>
<dbReference type="Pfam" id="PF01761">
    <property type="entry name" value="DHQ_synthase"/>
    <property type="match status" value="1"/>
</dbReference>
<evidence type="ECO:0000256" key="16">
    <source>
        <dbReference type="ARBA" id="ARBA00023141"/>
    </source>
</evidence>
<keyword evidence="14 19" id="KW-0862">Zinc</keyword>
<dbReference type="InterPro" id="IPR030960">
    <property type="entry name" value="DHQS/DOIS_N"/>
</dbReference>
<comment type="pathway">
    <text evidence="6 19">Metabolic intermediate biosynthesis; chorismate biosynthesis; chorismate from D-erythrose 4-phosphate and phosphoenolpyruvate: step 2/7.</text>
</comment>
<evidence type="ECO:0000256" key="5">
    <source>
        <dbReference type="ARBA" id="ARBA00004496"/>
    </source>
</evidence>
<dbReference type="GO" id="GO:0046872">
    <property type="term" value="F:metal ion binding"/>
    <property type="evidence" value="ECO:0007669"/>
    <property type="project" value="UniProtKB-KW"/>
</dbReference>
<evidence type="ECO:0000256" key="1">
    <source>
        <dbReference type="ARBA" id="ARBA00001393"/>
    </source>
</evidence>
<evidence type="ECO:0000256" key="11">
    <source>
        <dbReference type="ARBA" id="ARBA00022605"/>
    </source>
</evidence>
<comment type="cofactor">
    <cofactor evidence="3">
        <name>Zn(2+)</name>
        <dbReference type="ChEBI" id="CHEBI:29105"/>
    </cofactor>
</comment>
<feature type="domain" description="3-dehydroquinate synthase C-terminal" evidence="21">
    <location>
        <begin position="183"/>
        <end position="332"/>
    </location>
</feature>
<feature type="binding site" evidence="19">
    <location>
        <position position="249"/>
    </location>
    <ligand>
        <name>Zn(2+)</name>
        <dbReference type="ChEBI" id="CHEBI:29105"/>
    </ligand>
</feature>
<dbReference type="GO" id="GO:0009423">
    <property type="term" value="P:chorismate biosynthetic process"/>
    <property type="evidence" value="ECO:0007669"/>
    <property type="project" value="UniProtKB-UniRule"/>
</dbReference>
<dbReference type="FunFam" id="3.40.50.1970:FF:000007">
    <property type="entry name" value="Pentafunctional AROM polypeptide"/>
    <property type="match status" value="1"/>
</dbReference>
<evidence type="ECO:0000259" key="20">
    <source>
        <dbReference type="Pfam" id="PF01761"/>
    </source>
</evidence>
<dbReference type="NCBIfam" id="TIGR01357">
    <property type="entry name" value="aroB"/>
    <property type="match status" value="1"/>
</dbReference>
<comment type="similarity">
    <text evidence="7 19">Belongs to the sugar phosphate cyclases superfamily. Dehydroquinate synthase family.</text>
</comment>
<dbReference type="InterPro" id="IPR016037">
    <property type="entry name" value="DHQ_synth_AroB"/>
</dbReference>
<comment type="cofactor">
    <cofactor evidence="19">
        <name>Co(2+)</name>
        <dbReference type="ChEBI" id="CHEBI:48828"/>
    </cofactor>
    <cofactor evidence="19">
        <name>Zn(2+)</name>
        <dbReference type="ChEBI" id="CHEBI:29105"/>
    </cofactor>
    <text evidence="19">Binds 1 divalent metal cation per subunit. Can use either Co(2+) or Zn(2+).</text>
</comment>
<dbReference type="Gene3D" id="1.20.1090.10">
    <property type="entry name" value="Dehydroquinate synthase-like - alpha domain"/>
    <property type="match status" value="1"/>
</dbReference>
<evidence type="ECO:0000313" key="23">
    <source>
        <dbReference type="Proteomes" id="UP000431269"/>
    </source>
</evidence>
<feature type="domain" description="3-dehydroquinate synthase N-terminal" evidence="20">
    <location>
        <begin position="70"/>
        <end position="180"/>
    </location>
</feature>
<evidence type="ECO:0000256" key="6">
    <source>
        <dbReference type="ARBA" id="ARBA00004661"/>
    </source>
</evidence>
<dbReference type="GO" id="GO:0008652">
    <property type="term" value="P:amino acid biosynthetic process"/>
    <property type="evidence" value="ECO:0007669"/>
    <property type="project" value="UniProtKB-KW"/>
</dbReference>
<comment type="cofactor">
    <cofactor evidence="2 19">
        <name>NAD(+)</name>
        <dbReference type="ChEBI" id="CHEBI:57540"/>
    </cofactor>
</comment>
<name>A0A6I6MHR2_9CAUL</name>
<dbReference type="GO" id="GO:0003856">
    <property type="term" value="F:3-dehydroquinate synthase activity"/>
    <property type="evidence" value="ECO:0007669"/>
    <property type="project" value="UniProtKB-UniRule"/>
</dbReference>
<keyword evidence="23" id="KW-1185">Reference proteome</keyword>
<feature type="binding site" evidence="19">
    <location>
        <begin position="107"/>
        <end position="111"/>
    </location>
    <ligand>
        <name>NAD(+)</name>
        <dbReference type="ChEBI" id="CHEBI:57540"/>
    </ligand>
</feature>
<evidence type="ECO:0000256" key="13">
    <source>
        <dbReference type="ARBA" id="ARBA00022741"/>
    </source>
</evidence>
<gene>
    <name evidence="19 22" type="primary">aroB</name>
    <name evidence="22" type="ORF">DSM104635_00795</name>
</gene>
<dbReference type="HAMAP" id="MF_00110">
    <property type="entry name" value="DHQ_synthase"/>
    <property type="match status" value="1"/>
</dbReference>
<evidence type="ECO:0000256" key="4">
    <source>
        <dbReference type="ARBA" id="ARBA00003485"/>
    </source>
</evidence>
<evidence type="ECO:0000256" key="10">
    <source>
        <dbReference type="ARBA" id="ARBA00022490"/>
    </source>
</evidence>
<evidence type="ECO:0000256" key="12">
    <source>
        <dbReference type="ARBA" id="ARBA00022723"/>
    </source>
</evidence>
<dbReference type="InterPro" id="IPR030963">
    <property type="entry name" value="DHQ_synth_fam"/>
</dbReference>
<evidence type="ECO:0000256" key="19">
    <source>
        <dbReference type="HAMAP-Rule" id="MF_00110"/>
    </source>
</evidence>
<dbReference type="GO" id="GO:0000166">
    <property type="term" value="F:nucleotide binding"/>
    <property type="evidence" value="ECO:0007669"/>
    <property type="project" value="UniProtKB-KW"/>
</dbReference>
<feature type="binding site" evidence="19">
    <location>
        <position position="144"/>
    </location>
    <ligand>
        <name>NAD(+)</name>
        <dbReference type="ChEBI" id="CHEBI:57540"/>
    </ligand>
</feature>
<keyword evidence="13 19" id="KW-0547">Nucleotide-binding</keyword>
<organism evidence="22 23">
    <name type="scientific">Terricaulis silvestris</name>
    <dbReference type="NCBI Taxonomy" id="2686094"/>
    <lineage>
        <taxon>Bacteria</taxon>
        <taxon>Pseudomonadati</taxon>
        <taxon>Pseudomonadota</taxon>
        <taxon>Alphaproteobacteria</taxon>
        <taxon>Caulobacterales</taxon>
        <taxon>Caulobacteraceae</taxon>
        <taxon>Terricaulis</taxon>
    </lineage>
</organism>
<keyword evidence="11 19" id="KW-0028">Amino-acid biosynthesis</keyword>
<evidence type="ECO:0000256" key="14">
    <source>
        <dbReference type="ARBA" id="ARBA00022833"/>
    </source>
</evidence>
<dbReference type="RefSeq" id="WP_158764954.1">
    <property type="nucleotide sequence ID" value="NZ_CP047045.1"/>
</dbReference>
<dbReference type="Pfam" id="PF24621">
    <property type="entry name" value="DHQS_C"/>
    <property type="match status" value="1"/>
</dbReference>
<keyword evidence="17 19" id="KW-0456">Lyase</keyword>
<evidence type="ECO:0000256" key="17">
    <source>
        <dbReference type="ARBA" id="ARBA00023239"/>
    </source>
</evidence>
<proteinExistence type="inferred from homology"/>